<reference evidence="4 5" key="1">
    <citation type="submission" date="2022-10" db="EMBL/GenBank/DDBJ databases">
        <title>Paucibacter sp. hw1 Genome sequencing.</title>
        <authorList>
            <person name="Park S."/>
        </authorList>
    </citation>
    <scope>NUCLEOTIDE SEQUENCE [LARGE SCALE GENOMIC DNA]</scope>
    <source>
        <strain evidence="5">hw1</strain>
    </source>
</reference>
<accession>A0ABT5KEL4</accession>
<feature type="signal peptide" evidence="2">
    <location>
        <begin position="1"/>
        <end position="29"/>
    </location>
</feature>
<proteinExistence type="predicted"/>
<feature type="transmembrane region" description="Helical" evidence="1">
    <location>
        <begin position="212"/>
        <end position="229"/>
    </location>
</feature>
<dbReference type="Pfam" id="PF07589">
    <property type="entry name" value="PEP-CTERM"/>
    <property type="match status" value="1"/>
</dbReference>
<dbReference type="Proteomes" id="UP001221189">
    <property type="component" value="Unassembled WGS sequence"/>
</dbReference>
<keyword evidence="2" id="KW-0732">Signal</keyword>
<name>A0ABT5KEL4_9BURK</name>
<dbReference type="NCBIfam" id="TIGR02595">
    <property type="entry name" value="PEP_CTERM"/>
    <property type="match status" value="1"/>
</dbReference>
<dbReference type="EMBL" id="JAQQXT010000007">
    <property type="protein sequence ID" value="MDC8772356.1"/>
    <property type="molecule type" value="Genomic_DNA"/>
</dbReference>
<keyword evidence="1" id="KW-1133">Transmembrane helix</keyword>
<sequence>MSFSTLTPRTFVRHLALAAALTCGGIAVAGTTVVAPSDWGALQLVAGANDPGNLLFYPFLVTADQPLSISVTFVPSAYTPGRFDPGFISPGWFYVTRACSPCGMEGNVIFDMAKHYNEVFKPSDTMILIGDGGRAATESGDYVPGATYTTTMVWNRAASTINITVSGGGSSFSSTVASAGDAISGLVFHGPNAPEMGYSTFGDVTVAVPEPSAWLMLSLGLGCIGWLANRRRQRRLG</sequence>
<evidence type="ECO:0000313" key="4">
    <source>
        <dbReference type="EMBL" id="MDC8772356.1"/>
    </source>
</evidence>
<keyword evidence="1" id="KW-0472">Membrane</keyword>
<evidence type="ECO:0000259" key="3">
    <source>
        <dbReference type="Pfam" id="PF07589"/>
    </source>
</evidence>
<dbReference type="InterPro" id="IPR013424">
    <property type="entry name" value="Ice-binding_C"/>
</dbReference>
<evidence type="ECO:0000256" key="1">
    <source>
        <dbReference type="SAM" id="Phobius"/>
    </source>
</evidence>
<protein>
    <submittedName>
        <fullName evidence="4">PEP-CTERM sorting domain-containing protein</fullName>
    </submittedName>
</protein>
<feature type="domain" description="Ice-binding protein C-terminal" evidence="3">
    <location>
        <begin position="207"/>
        <end position="232"/>
    </location>
</feature>
<keyword evidence="5" id="KW-1185">Reference proteome</keyword>
<dbReference type="RefSeq" id="WP_273600567.1">
    <property type="nucleotide sequence ID" value="NZ_JAQQXT010000007.1"/>
</dbReference>
<organism evidence="4 5">
    <name type="scientific">Roseateles albus</name>
    <dbReference type="NCBI Taxonomy" id="2987525"/>
    <lineage>
        <taxon>Bacteria</taxon>
        <taxon>Pseudomonadati</taxon>
        <taxon>Pseudomonadota</taxon>
        <taxon>Betaproteobacteria</taxon>
        <taxon>Burkholderiales</taxon>
        <taxon>Sphaerotilaceae</taxon>
        <taxon>Roseateles</taxon>
    </lineage>
</organism>
<keyword evidence="1" id="KW-0812">Transmembrane</keyword>
<comment type="caution">
    <text evidence="4">The sequence shown here is derived from an EMBL/GenBank/DDBJ whole genome shotgun (WGS) entry which is preliminary data.</text>
</comment>
<evidence type="ECO:0000313" key="5">
    <source>
        <dbReference type="Proteomes" id="UP001221189"/>
    </source>
</evidence>
<gene>
    <name evidence="4" type="ORF">PRZ03_12305</name>
</gene>
<evidence type="ECO:0000256" key="2">
    <source>
        <dbReference type="SAM" id="SignalP"/>
    </source>
</evidence>
<feature type="chain" id="PRO_5045328503" evidence="2">
    <location>
        <begin position="30"/>
        <end position="237"/>
    </location>
</feature>